<protein>
    <submittedName>
        <fullName evidence="5">Monosaccharide ABC transporter substrate-binding protein, CUT2 family</fullName>
    </submittedName>
</protein>
<organism evidence="5 6">
    <name type="scientific">Candidatus Sulfotelmatobacter kueseliae</name>
    <dbReference type="NCBI Taxonomy" id="2042962"/>
    <lineage>
        <taxon>Bacteria</taxon>
        <taxon>Pseudomonadati</taxon>
        <taxon>Acidobacteriota</taxon>
        <taxon>Terriglobia</taxon>
        <taxon>Terriglobales</taxon>
        <taxon>Candidatus Korobacteraceae</taxon>
        <taxon>Candidatus Sulfotelmatobacter</taxon>
    </lineage>
</organism>
<dbReference type="GO" id="GO:0030313">
    <property type="term" value="C:cell envelope"/>
    <property type="evidence" value="ECO:0007669"/>
    <property type="project" value="UniProtKB-SubCell"/>
</dbReference>
<proteinExistence type="inferred from homology"/>
<dbReference type="AlphaFoldDB" id="A0A2U3L7C0"/>
<evidence type="ECO:0000313" key="5">
    <source>
        <dbReference type="EMBL" id="SPF47825.1"/>
    </source>
</evidence>
<evidence type="ECO:0000259" key="4">
    <source>
        <dbReference type="Pfam" id="PF13407"/>
    </source>
</evidence>
<dbReference type="SUPFAM" id="SSF53822">
    <property type="entry name" value="Periplasmic binding protein-like I"/>
    <property type="match status" value="1"/>
</dbReference>
<comment type="subcellular location">
    <subcellularLocation>
        <location evidence="1">Cell envelope</location>
    </subcellularLocation>
</comment>
<dbReference type="Proteomes" id="UP000238701">
    <property type="component" value="Unassembled WGS sequence"/>
</dbReference>
<gene>
    <name evidence="5" type="ORF">SBA1_780015</name>
</gene>
<reference evidence="6" key="1">
    <citation type="submission" date="2018-02" db="EMBL/GenBank/DDBJ databases">
        <authorList>
            <person name="Hausmann B."/>
        </authorList>
    </citation>
    <scope>NUCLEOTIDE SEQUENCE [LARGE SCALE GENOMIC DNA]</scope>
    <source>
        <strain evidence="6">Peat soil MAG SbA1</strain>
    </source>
</reference>
<sequence>MAAGVTKRLSFLVSLTNNDNDYQQEQAAAAEKAGRRLGVDVKIIHANNDALVQSQQLLQHIQESSVAHPDAILFEPAGGTAFPQVARAAAAAGIGWVVLNHDADYIAELRRAFRVPAFAVSSDHVEVGRIQGKQFAALLPSGGPVLYIEGPANSSAAKDRTRGMNQTKPSNIQVKSMRANWTEESSYRAVSSWLRLRTSQESRICLVGAQDDSMAMGARKAFSEVAEGEREKWMKIPFTGCDGMPKTGQAWVRAGTLAATIFIRPNADLAIEMLADAMKTGAALPEHKFTEAESMPSLAELAASVSGAGGADKQHRGAGV</sequence>
<keyword evidence="3" id="KW-0732">Signal</keyword>
<dbReference type="PANTHER" id="PTHR46847:SF1">
    <property type="entry name" value="D-ALLOSE-BINDING PERIPLASMIC PROTEIN-RELATED"/>
    <property type="match status" value="1"/>
</dbReference>
<evidence type="ECO:0000256" key="1">
    <source>
        <dbReference type="ARBA" id="ARBA00004196"/>
    </source>
</evidence>
<feature type="domain" description="Periplasmic binding protein" evidence="4">
    <location>
        <begin position="12"/>
        <end position="279"/>
    </location>
</feature>
<dbReference type="InterPro" id="IPR028082">
    <property type="entry name" value="Peripla_BP_I"/>
</dbReference>
<dbReference type="Gene3D" id="3.40.50.2300">
    <property type="match status" value="2"/>
</dbReference>
<evidence type="ECO:0000313" key="6">
    <source>
        <dbReference type="Proteomes" id="UP000238701"/>
    </source>
</evidence>
<dbReference type="OrthoDB" id="9769193at2"/>
<comment type="similarity">
    <text evidence="2">Belongs to the bacterial solute-binding protein 2 family.</text>
</comment>
<evidence type="ECO:0000256" key="3">
    <source>
        <dbReference type="ARBA" id="ARBA00022729"/>
    </source>
</evidence>
<dbReference type="Pfam" id="PF13407">
    <property type="entry name" value="Peripla_BP_4"/>
    <property type="match status" value="1"/>
</dbReference>
<accession>A0A2U3L7C0</accession>
<dbReference type="InterPro" id="IPR025997">
    <property type="entry name" value="SBP_2_dom"/>
</dbReference>
<name>A0A2U3L7C0_9BACT</name>
<dbReference type="GO" id="GO:0030246">
    <property type="term" value="F:carbohydrate binding"/>
    <property type="evidence" value="ECO:0007669"/>
    <property type="project" value="UniProtKB-ARBA"/>
</dbReference>
<evidence type="ECO:0000256" key="2">
    <source>
        <dbReference type="ARBA" id="ARBA00007639"/>
    </source>
</evidence>
<dbReference type="PANTHER" id="PTHR46847">
    <property type="entry name" value="D-ALLOSE-BINDING PERIPLASMIC PROTEIN-RELATED"/>
    <property type="match status" value="1"/>
</dbReference>
<dbReference type="EMBL" id="OMOD01000175">
    <property type="protein sequence ID" value="SPF47825.1"/>
    <property type="molecule type" value="Genomic_DNA"/>
</dbReference>